<dbReference type="Proteomes" id="UP001227192">
    <property type="component" value="Unassembled WGS sequence"/>
</dbReference>
<accession>A0AAI9X4A1</accession>
<comment type="caution">
    <text evidence="2">The sequence shown here is derived from an EMBL/GenBank/DDBJ whole genome shotgun (WGS) entry which is preliminary data.</text>
</comment>
<evidence type="ECO:0000313" key="2">
    <source>
        <dbReference type="EMBL" id="KAJ9482938.1"/>
    </source>
</evidence>
<organism evidence="2 3">
    <name type="scientific">Penicillium thymicola</name>
    <dbReference type="NCBI Taxonomy" id="293382"/>
    <lineage>
        <taxon>Eukaryota</taxon>
        <taxon>Fungi</taxon>
        <taxon>Dikarya</taxon>
        <taxon>Ascomycota</taxon>
        <taxon>Pezizomycotina</taxon>
        <taxon>Eurotiomycetes</taxon>
        <taxon>Eurotiomycetidae</taxon>
        <taxon>Eurotiales</taxon>
        <taxon>Aspergillaceae</taxon>
        <taxon>Penicillium</taxon>
    </lineage>
</organism>
<gene>
    <name evidence="2" type="ORF">VN97_g10488</name>
</gene>
<dbReference type="EMBL" id="LACB01000488">
    <property type="protein sequence ID" value="KAJ9482938.1"/>
    <property type="molecule type" value="Genomic_DNA"/>
</dbReference>
<evidence type="ECO:0000313" key="3">
    <source>
        <dbReference type="Proteomes" id="UP001227192"/>
    </source>
</evidence>
<feature type="signal peptide" evidence="1">
    <location>
        <begin position="1"/>
        <end position="24"/>
    </location>
</feature>
<feature type="chain" id="PRO_5042562250" evidence="1">
    <location>
        <begin position="25"/>
        <end position="62"/>
    </location>
</feature>
<reference evidence="2" key="1">
    <citation type="submission" date="2015-06" db="EMBL/GenBank/DDBJ databases">
        <authorList>
            <person name="Nguyen H."/>
        </authorList>
    </citation>
    <scope>NUCLEOTIDE SEQUENCE</scope>
    <source>
        <strain evidence="2">DAOM 180753</strain>
    </source>
</reference>
<keyword evidence="3" id="KW-1185">Reference proteome</keyword>
<keyword evidence="1" id="KW-0732">Signal</keyword>
<feature type="non-terminal residue" evidence="2">
    <location>
        <position position="1"/>
    </location>
</feature>
<proteinExistence type="predicted"/>
<protein>
    <submittedName>
        <fullName evidence="2">Uncharacterized protein</fullName>
    </submittedName>
</protein>
<reference evidence="2" key="2">
    <citation type="journal article" date="2016" name="Fungal Biol.">
        <title>Ochratoxin A production by Penicillium thymicola.</title>
        <authorList>
            <person name="Nguyen H.D.T."/>
            <person name="McMullin D.R."/>
            <person name="Ponomareva E."/>
            <person name="Riley R."/>
            <person name="Pomraning K.R."/>
            <person name="Baker S.E."/>
            <person name="Seifert K.A."/>
        </authorList>
    </citation>
    <scope>NUCLEOTIDE SEQUENCE</scope>
    <source>
        <strain evidence="2">DAOM 180753</strain>
    </source>
</reference>
<name>A0AAI9X4A1_PENTH</name>
<evidence type="ECO:0000256" key="1">
    <source>
        <dbReference type="SAM" id="SignalP"/>
    </source>
</evidence>
<sequence>PPFPFFFLFYFLPILQTIPNLAHGVEVYINGHKIVVSAGVETTISARSDIQIWRWGHEGGKG</sequence>
<dbReference type="AlphaFoldDB" id="A0AAI9X4A1"/>